<dbReference type="InParanoid" id="A0A1D6EXU9"/>
<evidence type="ECO:0000313" key="1">
    <source>
        <dbReference type="EMBL" id="ONM24261.1"/>
    </source>
</evidence>
<dbReference type="SMR" id="A0A1D6EXU9"/>
<accession>A0A1D6EXU9</accession>
<dbReference type="PANTHER" id="PTHR33735">
    <property type="entry name" value="EXPRESSED PROTEIN"/>
    <property type="match status" value="1"/>
</dbReference>
<proteinExistence type="predicted"/>
<protein>
    <submittedName>
        <fullName evidence="1">Uncharacterized protein</fullName>
    </submittedName>
</protein>
<sequence length="243" mass="26145">MAALSSCVASGGLALQATLVVSPPRRRGTPVVISVSSHGRRPSLIGSTMNPSGMAPIKRTTRIRAVHPCPANSLGGSLTIIPIPDLLSSWLWMFGAAIAAAVPLYRRFRALEDNVEKTAEAAIEVIDSVAEATEKVADEVAQAFPGSETLKQAASKIKTIADEIEEDADKAEALIEKVSFFFFTFTKSIRFLVTTAAAGTSTSLRASMMAWYNHVLRLRSSLGVVVWLHMACEHTVTFIWPTC</sequence>
<dbReference type="AlphaFoldDB" id="A0A1D6EXU9"/>
<dbReference type="IntAct" id="A0A1D6EXU9">
    <property type="interactions" value="7"/>
</dbReference>
<gene>
    <name evidence="1" type="ORF">ZEAMMB73_Zm00001d006570</name>
</gene>
<dbReference type="EMBL" id="CM007648">
    <property type="protein sequence ID" value="ONM24261.1"/>
    <property type="molecule type" value="Genomic_DNA"/>
</dbReference>
<dbReference type="PANTHER" id="PTHR33735:SF8">
    <property type="entry name" value="PTERIN-BINDING DOMAIN-CONTAINING PROTEIN"/>
    <property type="match status" value="1"/>
</dbReference>
<dbReference type="ExpressionAtlas" id="A0A1D6EXU9">
    <property type="expression patterns" value="baseline and differential"/>
</dbReference>
<reference evidence="1" key="1">
    <citation type="submission" date="2015-12" db="EMBL/GenBank/DDBJ databases">
        <title>Update maize B73 reference genome by single molecule sequencing technologies.</title>
        <authorList>
            <consortium name="Maize Genome Sequencing Project"/>
            <person name="Ware D."/>
        </authorList>
    </citation>
    <scope>NUCLEOTIDE SEQUENCE [LARGE SCALE GENOMIC DNA]</scope>
    <source>
        <tissue evidence="1">Seedling</tissue>
    </source>
</reference>
<organism evidence="1">
    <name type="scientific">Zea mays</name>
    <name type="common">Maize</name>
    <dbReference type="NCBI Taxonomy" id="4577"/>
    <lineage>
        <taxon>Eukaryota</taxon>
        <taxon>Viridiplantae</taxon>
        <taxon>Streptophyta</taxon>
        <taxon>Embryophyta</taxon>
        <taxon>Tracheophyta</taxon>
        <taxon>Spermatophyta</taxon>
        <taxon>Magnoliopsida</taxon>
        <taxon>Liliopsida</taxon>
        <taxon>Poales</taxon>
        <taxon>Poaceae</taxon>
        <taxon>PACMAD clade</taxon>
        <taxon>Panicoideae</taxon>
        <taxon>Andropogonodae</taxon>
        <taxon>Andropogoneae</taxon>
        <taxon>Tripsacinae</taxon>
        <taxon>Zea</taxon>
    </lineage>
</organism>
<name>A0A1D6EXU9_MAIZE</name>
<dbReference type="STRING" id="4577.A0A1D6EXU9"/>